<evidence type="ECO:0000259" key="8">
    <source>
        <dbReference type="PROSITE" id="PS50157"/>
    </source>
</evidence>
<dbReference type="Gene3D" id="4.10.240.10">
    <property type="entry name" value="Zn(2)-C6 fungal-type DNA-binding domain"/>
    <property type="match status" value="1"/>
</dbReference>
<feature type="domain" description="C2H2-type" evidence="8">
    <location>
        <begin position="35"/>
        <end position="62"/>
    </location>
</feature>
<evidence type="ECO:0000256" key="6">
    <source>
        <dbReference type="PROSITE-ProRule" id="PRU00042"/>
    </source>
</evidence>
<name>A0A0A1V651_9HYPO</name>
<dbReference type="GO" id="GO:0003677">
    <property type="term" value="F:DNA binding"/>
    <property type="evidence" value="ECO:0007669"/>
    <property type="project" value="InterPro"/>
</dbReference>
<evidence type="ECO:0000313" key="10">
    <source>
        <dbReference type="Proteomes" id="UP000030151"/>
    </source>
</evidence>
<organism evidence="9 10">
    <name type="scientific">Metarhizium robertsii</name>
    <dbReference type="NCBI Taxonomy" id="568076"/>
    <lineage>
        <taxon>Eukaryota</taxon>
        <taxon>Fungi</taxon>
        <taxon>Dikarya</taxon>
        <taxon>Ascomycota</taxon>
        <taxon>Pezizomycotina</taxon>
        <taxon>Sordariomycetes</taxon>
        <taxon>Hypocreomycetidae</taxon>
        <taxon>Hypocreales</taxon>
        <taxon>Clavicipitaceae</taxon>
        <taxon>Metarhizium</taxon>
    </lineage>
</organism>
<evidence type="ECO:0000313" key="9">
    <source>
        <dbReference type="EMBL" id="EXV05732.1"/>
    </source>
</evidence>
<reference evidence="9 10" key="1">
    <citation type="submission" date="2014-02" db="EMBL/GenBank/DDBJ databases">
        <title>The genome sequence of the entomopathogenic fungus Metarhizium robertsii ARSEF 2575.</title>
        <authorList>
            <person name="Giuliano Garisto Donzelli B."/>
            <person name="Roe B.A."/>
            <person name="Macmil S.L."/>
            <person name="Krasnoff S.B."/>
            <person name="Gibson D.M."/>
        </authorList>
    </citation>
    <scope>NUCLEOTIDE SEQUENCE [LARGE SCALE GENOMIC DNA]</scope>
    <source>
        <strain evidence="9 10">ARSEF 2575</strain>
    </source>
</reference>
<evidence type="ECO:0000256" key="4">
    <source>
        <dbReference type="ARBA" id="ARBA00023163"/>
    </source>
</evidence>
<dbReference type="SUPFAM" id="SSF57701">
    <property type="entry name" value="Zn2/Cys6 DNA-binding domain"/>
    <property type="match status" value="1"/>
</dbReference>
<dbReference type="Pfam" id="PF00096">
    <property type="entry name" value="zf-C2H2"/>
    <property type="match status" value="1"/>
</dbReference>
<dbReference type="SUPFAM" id="SSF57667">
    <property type="entry name" value="beta-beta-alpha zinc fingers"/>
    <property type="match status" value="1"/>
</dbReference>
<dbReference type="SMART" id="SM00355">
    <property type="entry name" value="ZnF_C2H2"/>
    <property type="match status" value="2"/>
</dbReference>
<protein>
    <submittedName>
        <fullName evidence="9">Zn(2)-Cys(6) zinc finger domain protein</fullName>
    </submittedName>
</protein>
<dbReference type="Proteomes" id="UP000030151">
    <property type="component" value="Unassembled WGS sequence"/>
</dbReference>
<dbReference type="OrthoDB" id="654211at2759"/>
<dbReference type="PROSITE" id="PS00463">
    <property type="entry name" value="ZN2_CY6_FUNGAL_1"/>
    <property type="match status" value="1"/>
</dbReference>
<dbReference type="SMART" id="SM00066">
    <property type="entry name" value="GAL4"/>
    <property type="match status" value="1"/>
</dbReference>
<dbReference type="GO" id="GO:0008270">
    <property type="term" value="F:zinc ion binding"/>
    <property type="evidence" value="ECO:0007669"/>
    <property type="project" value="UniProtKB-KW"/>
</dbReference>
<dbReference type="PROSITE" id="PS50048">
    <property type="entry name" value="ZN2_CY6_FUNGAL_2"/>
    <property type="match status" value="1"/>
</dbReference>
<dbReference type="PROSITE" id="PS00028">
    <property type="entry name" value="ZINC_FINGER_C2H2_1"/>
    <property type="match status" value="1"/>
</dbReference>
<keyword evidence="1" id="KW-0479">Metal-binding</keyword>
<proteinExistence type="predicted"/>
<dbReference type="CDD" id="cd12148">
    <property type="entry name" value="fungal_TF_MHR"/>
    <property type="match status" value="1"/>
</dbReference>
<keyword evidence="5" id="KW-0539">Nucleus</keyword>
<evidence type="ECO:0000256" key="1">
    <source>
        <dbReference type="ARBA" id="ARBA00022723"/>
    </source>
</evidence>
<dbReference type="EMBL" id="JELW01000001">
    <property type="protein sequence ID" value="EXV05732.1"/>
    <property type="molecule type" value="Genomic_DNA"/>
</dbReference>
<dbReference type="InterPro" id="IPR001138">
    <property type="entry name" value="Zn2Cys6_DnaBD"/>
</dbReference>
<keyword evidence="3" id="KW-0805">Transcription regulation</keyword>
<dbReference type="CDD" id="cd00067">
    <property type="entry name" value="GAL4"/>
    <property type="match status" value="1"/>
</dbReference>
<feature type="domain" description="Zn(2)-C6 fungal-type" evidence="7">
    <location>
        <begin position="71"/>
        <end position="100"/>
    </location>
</feature>
<dbReference type="eggNOG" id="ENOG502RVBI">
    <property type="taxonomic scope" value="Eukaryota"/>
</dbReference>
<dbReference type="AlphaFoldDB" id="A0A0A1V651"/>
<comment type="caution">
    <text evidence="9">The sequence shown here is derived from an EMBL/GenBank/DDBJ whole genome shotgun (WGS) entry which is preliminary data.</text>
</comment>
<dbReference type="Pfam" id="PF00172">
    <property type="entry name" value="Zn_clus"/>
    <property type="match status" value="1"/>
</dbReference>
<accession>A0A0A1V651</accession>
<evidence type="ECO:0000256" key="2">
    <source>
        <dbReference type="ARBA" id="ARBA00022833"/>
    </source>
</evidence>
<dbReference type="HOGENOM" id="CLU_026865_0_0_1"/>
<dbReference type="GO" id="GO:0000981">
    <property type="term" value="F:DNA-binding transcription factor activity, RNA polymerase II-specific"/>
    <property type="evidence" value="ECO:0007669"/>
    <property type="project" value="InterPro"/>
</dbReference>
<feature type="domain" description="C2H2-type" evidence="8">
    <location>
        <begin position="9"/>
        <end position="35"/>
    </location>
</feature>
<evidence type="ECO:0000256" key="3">
    <source>
        <dbReference type="ARBA" id="ARBA00023015"/>
    </source>
</evidence>
<dbReference type="InterPro" id="IPR013087">
    <property type="entry name" value="Znf_C2H2_type"/>
</dbReference>
<sequence length="714" mass="80111">MADTTPSRHICHCGKSFIRKEHLRRHQASHTGRSFRCEVCGRSFTRSDLLRRHATLHDSATASHEPRRDRACDTCHANKTRCSGGVQCSLCVKRGVACTYNRGNLEPHKKNGFAQAEPLSVMSSDGGSNSSPSSGSPELLTLEAPFLLQIEETEDHDASQQLNFSRSAGLNILFRVLTKQPPGSPSESQAIPRLWLTARIESYLATFHTRWPVLHAPVINEITDSVQLISTIIMIDSWLHGDVKLKDQILQIHDCLVRQLHKELNQSDLDPTHPWPANLYQLSLLNVIFAFETGRDNTIRQSRMLFSLLVTALRMNGCLHGDAIESQRLTHHPGDFKPFIFGTTERWKRIATCALKVDTYLSLLYGHPPLLRRDELELGLPSTFAMWNSYGIMVFFDRSRSEPWSRDNYKMSRLNVRNPEEVPSGILPEDIQLCLLGMWNDIRSLKKESMLNRDMAMLKKADLSQQLYLALEQLETIVAESRKPLVAGGYTATILKSYLGGEPSRGPNWRQEVTNRLDLCISNIRPLLLLLTIHLHADIHTLREIYLSPAPLQMEPTAASQTWQQNVLKIQEWALSADGRTAAIASLQTWFAYESSLLINPGQSAHALDPIVYLALSAAAMVLWAWTMNDAEVCVCHPTTPKAEVTSSSMHLQPDVQNWIRGGGGGISFLAQPVCKCTVAQRLSTWTEALAKAGRTWERAGVDANMFRCSWLGT</sequence>
<dbReference type="GO" id="GO:0006351">
    <property type="term" value="P:DNA-templated transcription"/>
    <property type="evidence" value="ECO:0007669"/>
    <property type="project" value="InterPro"/>
</dbReference>
<keyword evidence="4" id="KW-0804">Transcription</keyword>
<dbReference type="PANTHER" id="PTHR47660">
    <property type="entry name" value="TRANSCRIPTION FACTOR WITH C2H2 AND ZN(2)-CYS(6) DNA BINDING DOMAIN (EUROFUNG)-RELATED-RELATED"/>
    <property type="match status" value="1"/>
</dbReference>
<dbReference type="InterPro" id="IPR036236">
    <property type="entry name" value="Znf_C2H2_sf"/>
</dbReference>
<dbReference type="PROSITE" id="PS50157">
    <property type="entry name" value="ZINC_FINGER_C2H2_2"/>
    <property type="match status" value="2"/>
</dbReference>
<gene>
    <name evidence="9" type="ORF">X797_000449</name>
</gene>
<evidence type="ECO:0000256" key="5">
    <source>
        <dbReference type="ARBA" id="ARBA00023242"/>
    </source>
</evidence>
<keyword evidence="6" id="KW-0863">Zinc-finger</keyword>
<dbReference type="Pfam" id="PF04082">
    <property type="entry name" value="Fungal_trans"/>
    <property type="match status" value="1"/>
</dbReference>
<dbReference type="PANTHER" id="PTHR47660:SF2">
    <property type="entry name" value="TRANSCRIPTION FACTOR WITH C2H2 AND ZN(2)-CYS(6) DNA BINDING DOMAIN (EUROFUNG)"/>
    <property type="match status" value="1"/>
</dbReference>
<evidence type="ECO:0000259" key="7">
    <source>
        <dbReference type="PROSITE" id="PS50048"/>
    </source>
</evidence>
<keyword evidence="2" id="KW-0862">Zinc</keyword>
<dbReference type="InterPro" id="IPR036864">
    <property type="entry name" value="Zn2-C6_fun-type_DNA-bd_sf"/>
</dbReference>
<dbReference type="Gene3D" id="3.30.160.60">
    <property type="entry name" value="Classic Zinc Finger"/>
    <property type="match status" value="2"/>
</dbReference>
<dbReference type="InterPro" id="IPR007219">
    <property type="entry name" value="XnlR_reg_dom"/>
</dbReference>